<name>A0A0F3NHM1_ANAPH</name>
<protein>
    <submittedName>
        <fullName evidence="1">Uncharacterized protein</fullName>
    </submittedName>
</protein>
<comment type="caution">
    <text evidence="1">The sequence shown here is derived from an EMBL/GenBank/DDBJ whole genome shotgun (WGS) entry which is preliminary data.</text>
</comment>
<evidence type="ECO:0000313" key="2">
    <source>
        <dbReference type="Proteomes" id="UP000033385"/>
    </source>
</evidence>
<reference evidence="1 2" key="1">
    <citation type="submission" date="2015-01" db="EMBL/GenBank/DDBJ databases">
        <title>Genome Sequencing of Rickettsiales.</title>
        <authorList>
            <person name="Daugherty S.C."/>
            <person name="Su Q."/>
            <person name="Abolude K."/>
            <person name="Beier-Sexton M."/>
            <person name="Carlyon J.A."/>
            <person name="Carter R."/>
            <person name="Day N.P."/>
            <person name="Dumler S.J."/>
            <person name="Dyachenko V."/>
            <person name="Godinez A."/>
            <person name="Kurtti T.J."/>
            <person name="Lichay M."/>
            <person name="Mullins K.E."/>
            <person name="Ott S."/>
            <person name="Pappas-Brown V."/>
            <person name="Paris D.H."/>
            <person name="Patel P."/>
            <person name="Richards A.L."/>
            <person name="Sadzewicz L."/>
            <person name="Sears K."/>
            <person name="Seidman D."/>
            <person name="Sengamalay N."/>
            <person name="Stenos J."/>
            <person name="Tallon L.J."/>
            <person name="Vincent G."/>
            <person name="Fraser C.M."/>
            <person name="Munderloh U."/>
            <person name="Dunning-Hotopp J.C."/>
        </authorList>
    </citation>
    <scope>NUCLEOTIDE SEQUENCE [LARGE SCALE GENOMIC DNA]</scope>
    <source>
        <strain evidence="1 2">ApNP</strain>
    </source>
</reference>
<dbReference type="Proteomes" id="UP000033385">
    <property type="component" value="Unassembled WGS sequence"/>
</dbReference>
<gene>
    <name evidence="1" type="ORF">APHNP_1751</name>
</gene>
<proteinExistence type="predicted"/>
<accession>A0A0F3NHM1</accession>
<organism evidence="1 2">
    <name type="scientific">Anaplasma phagocytophilum str. ApNP</name>
    <dbReference type="NCBI Taxonomy" id="1359153"/>
    <lineage>
        <taxon>Bacteria</taxon>
        <taxon>Pseudomonadati</taxon>
        <taxon>Pseudomonadota</taxon>
        <taxon>Alphaproteobacteria</taxon>
        <taxon>Rickettsiales</taxon>
        <taxon>Anaplasmataceae</taxon>
        <taxon>Anaplasma</taxon>
        <taxon>phagocytophilum group</taxon>
    </lineage>
</organism>
<dbReference type="AlphaFoldDB" id="A0A0F3NHM1"/>
<dbReference type="PATRIC" id="fig|1359153.3.peg.1789"/>
<dbReference type="EMBL" id="LANW01000001">
    <property type="protein sequence ID" value="KJV67276.1"/>
    <property type="molecule type" value="Genomic_DNA"/>
</dbReference>
<evidence type="ECO:0000313" key="1">
    <source>
        <dbReference type="EMBL" id="KJV67276.1"/>
    </source>
</evidence>
<sequence length="48" mass="5652">MMFLNVRKQSIIRKITKKLLGYSSSIQSDESQVQRHTSVMNWNILRGK</sequence>